<feature type="transmembrane region" description="Helical" evidence="25">
    <location>
        <begin position="204"/>
        <end position="227"/>
    </location>
</feature>
<dbReference type="Pfam" id="PF07690">
    <property type="entry name" value="MFS_1"/>
    <property type="match status" value="2"/>
</dbReference>
<feature type="transmembrane region" description="Helical" evidence="25">
    <location>
        <begin position="351"/>
        <end position="369"/>
    </location>
</feature>
<keyword evidence="4 25" id="KW-0812">Transmembrane</keyword>
<feature type="transmembrane region" description="Helical" evidence="25">
    <location>
        <begin position="256"/>
        <end position="280"/>
    </location>
</feature>
<evidence type="ECO:0000256" key="20">
    <source>
        <dbReference type="ARBA" id="ARBA00044924"/>
    </source>
</evidence>
<evidence type="ECO:0000256" key="23">
    <source>
        <dbReference type="ARBA" id="ARBA00045709"/>
    </source>
</evidence>
<evidence type="ECO:0000256" key="24">
    <source>
        <dbReference type="ARBA" id="ARBA00046376"/>
    </source>
</evidence>
<evidence type="ECO:0000256" key="13">
    <source>
        <dbReference type="ARBA" id="ARBA00044893"/>
    </source>
</evidence>
<dbReference type="PANTHER" id="PTHR23512">
    <property type="entry name" value="MAJOR FACILITATOR SUPERFAMILY DOMAIN-CONTAINING PROTEIN 1"/>
    <property type="match status" value="1"/>
</dbReference>
<sequence length="711" mass="79202">MADKESEDRVSKRDEEEEDEDEYAGVGCCHPAHQFHRYFFMVIMCSLGIGNYFCYDAPGSLQEQTIADMDINTTQFGLLYSLYNWPNVVLSLFGGFLVDRLLGIKLGAIIFACFTFTGQFLVGLGAYLNLFWLMCLGRFVFAIGGENLAVTANMRAVKWFKGKDLSLVFGLQLSIARAGATINLNVMKPIYDWIGGSYSGHQQLGIAFMLAALVAAYDLVIGIVLAFRDTWAEKKLKIKDVKSDKISISDAKEFKLNYWTITAIIVFYYMAIFPFISLGIPFFARKFKFNSTNSHTVDSIVYMISIGASPILGIVMGRVGRNVMFVLLAVLVSLCAHAIMCFTFLTPWVAMIILGVGYSLLACTVWPMISLVVPERTLGTAYGLTQALQNLGLGIIPLAVGVIVESKGYLVLEILFLALLSVAIIFIMILFVLDENKGGYLNMTPDQRIEFNEKKNEDNVNEADVKEEEDYSDVGYCHPAHQCHRYFFMVFMCTLGIGNYFCFDSPGALQTQTMDDMNLSATEYGLLYSLYSWPNVVLSLFGGFLVDRLLGIKLGAIIFACFTFTGQFLVGLGAYLNLFWLMCLGRFVFAIGGENLAVTANMRAVKWFKGKDLSLVFGLQLSIARAGATIVINVMKPIYDWVGGSYSGHQQLGITLIIASLVAAYDLVIGIVLAFRDTWAEKKLKAEDVKSDKINIKDIKEFKLDYWLITI</sequence>
<keyword evidence="5 25" id="KW-1133">Transmembrane helix</keyword>
<feature type="transmembrane region" description="Helical" evidence="25">
    <location>
        <begin position="526"/>
        <end position="547"/>
    </location>
</feature>
<feature type="transmembrane region" description="Helical" evidence="25">
    <location>
        <begin position="106"/>
        <end position="124"/>
    </location>
</feature>
<evidence type="ECO:0000256" key="22">
    <source>
        <dbReference type="ARBA" id="ARBA00045018"/>
    </source>
</evidence>
<dbReference type="GO" id="GO:0005765">
    <property type="term" value="C:lysosomal membrane"/>
    <property type="evidence" value="ECO:0007669"/>
    <property type="project" value="UniProtKB-SubCell"/>
</dbReference>
<feature type="transmembrane region" description="Helical" evidence="25">
    <location>
        <begin position="38"/>
        <end position="58"/>
    </location>
</feature>
<comment type="subunit">
    <text evidence="24">Homodimer. Interacts with lysosomal protein GLMP (via lumenal domain); the interaction starts while both proteins are still in the endoplasmic reticulum and is required for stabilization of MFSD1 in lysosomes but has no direct effect on its targeting to lysosomes or transporter activity.</text>
</comment>
<feature type="transmembrane region" description="Helical" evidence="25">
    <location>
        <begin position="613"/>
        <end position="632"/>
    </location>
</feature>
<dbReference type="OrthoDB" id="424834at2759"/>
<feature type="transmembrane region" description="Helical" evidence="25">
    <location>
        <begin position="300"/>
        <end position="317"/>
    </location>
</feature>
<protein>
    <recommendedName>
        <fullName evidence="21">Lysosomal dipeptide transporter MFSD1</fullName>
    </recommendedName>
    <alternativeName>
        <fullName evidence="22">Major facilitator superfamily domain-containing protein 1</fullName>
    </alternativeName>
</protein>
<evidence type="ECO:0000256" key="11">
    <source>
        <dbReference type="ARBA" id="ARBA00044884"/>
    </source>
</evidence>
<dbReference type="InterPro" id="IPR036259">
    <property type="entry name" value="MFS_trans_sf"/>
</dbReference>
<evidence type="ECO:0000259" key="26">
    <source>
        <dbReference type="PROSITE" id="PS50850"/>
    </source>
</evidence>
<feature type="transmembrane region" description="Helical" evidence="25">
    <location>
        <begin position="381"/>
        <end position="404"/>
    </location>
</feature>
<keyword evidence="7" id="KW-0458">Lysosome</keyword>
<feature type="transmembrane region" description="Helical" evidence="25">
    <location>
        <begin position="78"/>
        <end position="99"/>
    </location>
</feature>
<dbReference type="Gene3D" id="1.20.1250.20">
    <property type="entry name" value="MFS general substrate transporter like domains"/>
    <property type="match status" value="3"/>
</dbReference>
<comment type="catalytic activity">
    <reaction evidence="9">
        <text>L-histidyl-glycine(out) = L-histidyl-glycine(in)</text>
        <dbReference type="Rhea" id="RHEA:79395"/>
        <dbReference type="ChEBI" id="CHEBI:229957"/>
    </reaction>
</comment>
<comment type="catalytic activity">
    <reaction evidence="13">
        <text>L-alpha-aminoacyl-L-lysine(out) = L-alpha-aminoacyl-L-lysine(in)</text>
        <dbReference type="Rhea" id="RHEA:79383"/>
        <dbReference type="ChEBI" id="CHEBI:229966"/>
    </reaction>
</comment>
<feature type="transmembrane region" description="Helical" evidence="25">
    <location>
        <begin position="578"/>
        <end position="601"/>
    </location>
</feature>
<feature type="transmembrane region" description="Helical" evidence="25">
    <location>
        <begin position="165"/>
        <end position="184"/>
    </location>
</feature>
<evidence type="ECO:0000313" key="27">
    <source>
        <dbReference type="EMBL" id="CAD7629999.1"/>
    </source>
</evidence>
<dbReference type="EMBL" id="OC862170">
    <property type="protein sequence ID" value="CAD7629999.1"/>
    <property type="molecule type" value="Genomic_DNA"/>
</dbReference>
<evidence type="ECO:0000256" key="5">
    <source>
        <dbReference type="ARBA" id="ARBA00022989"/>
    </source>
</evidence>
<evidence type="ECO:0000256" key="21">
    <source>
        <dbReference type="ARBA" id="ARBA00044985"/>
    </source>
</evidence>
<dbReference type="PROSITE" id="PS50850">
    <property type="entry name" value="MFS"/>
    <property type="match status" value="1"/>
</dbReference>
<evidence type="ECO:0000256" key="4">
    <source>
        <dbReference type="ARBA" id="ARBA00022692"/>
    </source>
</evidence>
<keyword evidence="28" id="KW-1185">Reference proteome</keyword>
<feature type="non-terminal residue" evidence="27">
    <location>
        <position position="1"/>
    </location>
</feature>
<dbReference type="InterPro" id="IPR011701">
    <property type="entry name" value="MFS"/>
</dbReference>
<dbReference type="EMBL" id="CAJPIZ010007595">
    <property type="protein sequence ID" value="CAG2110429.1"/>
    <property type="molecule type" value="Genomic_DNA"/>
</dbReference>
<feature type="transmembrane region" description="Helical" evidence="25">
    <location>
        <begin position="652"/>
        <end position="675"/>
    </location>
</feature>
<evidence type="ECO:0000256" key="16">
    <source>
        <dbReference type="ARBA" id="ARBA00044900"/>
    </source>
</evidence>
<dbReference type="InterPro" id="IPR020846">
    <property type="entry name" value="MFS_dom"/>
</dbReference>
<dbReference type="AlphaFoldDB" id="A0A7R9Q2J1"/>
<evidence type="ECO:0000256" key="15">
    <source>
        <dbReference type="ARBA" id="ARBA00044899"/>
    </source>
</evidence>
<evidence type="ECO:0000256" key="3">
    <source>
        <dbReference type="ARBA" id="ARBA00022448"/>
    </source>
</evidence>
<comment type="catalytic activity">
    <reaction evidence="17">
        <text>L-arginyl-glycine(out) = L-arginyl-glycine(in)</text>
        <dbReference type="Rhea" id="RHEA:79391"/>
        <dbReference type="ChEBI" id="CHEBI:229955"/>
    </reaction>
</comment>
<comment type="catalytic activity">
    <reaction evidence="19">
        <text>L-alanyl-L-lysine(out) = L-alanyl-L-lysine(in)</text>
        <dbReference type="Rhea" id="RHEA:79415"/>
        <dbReference type="ChEBI" id="CHEBI:192470"/>
    </reaction>
</comment>
<comment type="catalytic activity">
    <reaction evidence="8">
        <text>L-lysyl-L-alanine(out) = L-lysyl-L-alanine(in)</text>
        <dbReference type="Rhea" id="RHEA:79399"/>
        <dbReference type="ChEBI" id="CHEBI:229954"/>
    </reaction>
</comment>
<comment type="catalytic activity">
    <reaction evidence="16">
        <text>L-lysyl-L-lysine(out) = L-lysyl-L-lysine(in)</text>
        <dbReference type="Rhea" id="RHEA:79403"/>
        <dbReference type="ChEBI" id="CHEBI:229956"/>
    </reaction>
</comment>
<comment type="similarity">
    <text evidence="2">Belongs to the major facilitator superfamily.</text>
</comment>
<comment type="catalytic activity">
    <reaction evidence="12">
        <text>L-lysyl-L-alpha-amino acid(out) = L-lysyl-L-alpha-amino acid(in)</text>
        <dbReference type="Rhea" id="RHEA:79387"/>
        <dbReference type="ChEBI" id="CHEBI:229965"/>
    </reaction>
</comment>
<feature type="transmembrane region" description="Helical" evidence="25">
    <location>
        <begin position="554"/>
        <end position="572"/>
    </location>
</feature>
<accession>A0A7R9Q2J1</accession>
<comment type="subcellular location">
    <subcellularLocation>
        <location evidence="1">Lysosome membrane</location>
        <topology evidence="1">Multi-pass membrane protein</topology>
    </subcellularLocation>
</comment>
<evidence type="ECO:0000256" key="2">
    <source>
        <dbReference type="ARBA" id="ARBA00008335"/>
    </source>
</evidence>
<evidence type="ECO:0000256" key="17">
    <source>
        <dbReference type="ARBA" id="ARBA00044903"/>
    </source>
</evidence>
<comment type="catalytic activity">
    <reaction evidence="18">
        <text>L-histidyl-L-alpha-amino acid(out) = L-histidyl-L-alpha-amino acid(in)</text>
        <dbReference type="Rhea" id="RHEA:79379"/>
        <dbReference type="ChEBI" id="CHEBI:229964"/>
    </reaction>
</comment>
<evidence type="ECO:0000256" key="25">
    <source>
        <dbReference type="SAM" id="Phobius"/>
    </source>
</evidence>
<reference evidence="27" key="1">
    <citation type="submission" date="2020-11" db="EMBL/GenBank/DDBJ databases">
        <authorList>
            <person name="Tran Van P."/>
        </authorList>
    </citation>
    <scope>NUCLEOTIDE SEQUENCE</scope>
</reference>
<feature type="transmembrane region" description="Helical" evidence="25">
    <location>
        <begin position="486"/>
        <end position="506"/>
    </location>
</feature>
<evidence type="ECO:0000256" key="14">
    <source>
        <dbReference type="ARBA" id="ARBA00044898"/>
    </source>
</evidence>
<evidence type="ECO:0000256" key="18">
    <source>
        <dbReference type="ARBA" id="ARBA00044912"/>
    </source>
</evidence>
<dbReference type="SUPFAM" id="SSF103473">
    <property type="entry name" value="MFS general substrate transporter"/>
    <property type="match status" value="2"/>
</dbReference>
<comment type="catalytic activity">
    <reaction evidence="15">
        <text>L-arginyl-L-alpha-amino acid(out) = L-arginyl-L-alpha-amino acid(in)</text>
        <dbReference type="Rhea" id="RHEA:79371"/>
        <dbReference type="ChEBI" id="CHEBI:84315"/>
    </reaction>
</comment>
<feature type="transmembrane region" description="Helical" evidence="25">
    <location>
        <begin position="410"/>
        <end position="433"/>
    </location>
</feature>
<dbReference type="Proteomes" id="UP000759131">
    <property type="component" value="Unassembled WGS sequence"/>
</dbReference>
<dbReference type="InterPro" id="IPR052187">
    <property type="entry name" value="MFSD1"/>
</dbReference>
<comment type="function">
    <text evidence="23">Lysosomal dipeptide uniporter that selectively exports lysine, arginine or histidine-containing dipeptides with a net positive charge from the lysosome lumen into the cytosol. Could play a role in a specific type of protein O-glycosylation indirectly regulating macrophages migration and tissue invasion. Also essential for liver homeostasis.</text>
</comment>
<comment type="catalytic activity">
    <reaction evidence="20">
        <text>L-lysyl-glycine(out) = L-lysyl-glycine(in)</text>
        <dbReference type="Rhea" id="RHEA:79407"/>
        <dbReference type="ChEBI" id="CHEBI:191202"/>
    </reaction>
</comment>
<comment type="catalytic activity">
    <reaction evidence="11">
        <text>L-alpha-aminoacyl-L-histidine(out) = L-alpha-aminoacyl-L-histidine(in)</text>
        <dbReference type="Rhea" id="RHEA:79375"/>
        <dbReference type="ChEBI" id="CHEBI:229967"/>
    </reaction>
</comment>
<proteinExistence type="inferred from homology"/>
<evidence type="ECO:0000256" key="9">
    <source>
        <dbReference type="ARBA" id="ARBA00044878"/>
    </source>
</evidence>
<feature type="domain" description="Major facilitator superfamily (MFS) profile" evidence="26">
    <location>
        <begin position="34"/>
        <end position="437"/>
    </location>
</feature>
<dbReference type="CDD" id="cd17340">
    <property type="entry name" value="MFS_MFSD1"/>
    <property type="match status" value="1"/>
</dbReference>
<dbReference type="GO" id="GO:0022857">
    <property type="term" value="F:transmembrane transporter activity"/>
    <property type="evidence" value="ECO:0007669"/>
    <property type="project" value="InterPro"/>
</dbReference>
<evidence type="ECO:0000256" key="7">
    <source>
        <dbReference type="ARBA" id="ARBA00023228"/>
    </source>
</evidence>
<evidence type="ECO:0000256" key="10">
    <source>
        <dbReference type="ARBA" id="ARBA00044881"/>
    </source>
</evidence>
<dbReference type="PANTHER" id="PTHR23512:SF3">
    <property type="entry name" value="MAJOR FACILITATOR SUPERFAMILY DOMAIN-CONTAINING PROTEIN 1"/>
    <property type="match status" value="1"/>
</dbReference>
<comment type="catalytic activity">
    <reaction evidence="10">
        <text>L-alpha-aminoacyl-L-arginine(out) = L-alpha-aminoacyl-L-arginine(in)</text>
        <dbReference type="Rhea" id="RHEA:79367"/>
        <dbReference type="ChEBI" id="CHEBI:229968"/>
    </reaction>
</comment>
<comment type="catalytic activity">
    <reaction evidence="14">
        <text>L-aspartyl-L-lysine(out) = L-aspartyl-L-lysine(in)</text>
        <dbReference type="Rhea" id="RHEA:79411"/>
        <dbReference type="ChEBI" id="CHEBI:229953"/>
    </reaction>
</comment>
<evidence type="ECO:0000313" key="28">
    <source>
        <dbReference type="Proteomes" id="UP000759131"/>
    </source>
</evidence>
<keyword evidence="3" id="KW-0813">Transport</keyword>
<evidence type="ECO:0000256" key="6">
    <source>
        <dbReference type="ARBA" id="ARBA00023136"/>
    </source>
</evidence>
<evidence type="ECO:0000256" key="8">
    <source>
        <dbReference type="ARBA" id="ARBA00044876"/>
    </source>
</evidence>
<organism evidence="27">
    <name type="scientific">Medioppia subpectinata</name>
    <dbReference type="NCBI Taxonomy" id="1979941"/>
    <lineage>
        <taxon>Eukaryota</taxon>
        <taxon>Metazoa</taxon>
        <taxon>Ecdysozoa</taxon>
        <taxon>Arthropoda</taxon>
        <taxon>Chelicerata</taxon>
        <taxon>Arachnida</taxon>
        <taxon>Acari</taxon>
        <taxon>Acariformes</taxon>
        <taxon>Sarcoptiformes</taxon>
        <taxon>Oribatida</taxon>
        <taxon>Brachypylina</taxon>
        <taxon>Oppioidea</taxon>
        <taxon>Oppiidae</taxon>
        <taxon>Medioppia</taxon>
    </lineage>
</organism>
<feature type="transmembrane region" description="Helical" evidence="25">
    <location>
        <begin position="324"/>
        <end position="345"/>
    </location>
</feature>
<evidence type="ECO:0000256" key="1">
    <source>
        <dbReference type="ARBA" id="ARBA00004155"/>
    </source>
</evidence>
<name>A0A7R9Q2J1_9ACAR</name>
<evidence type="ECO:0000256" key="12">
    <source>
        <dbReference type="ARBA" id="ARBA00044891"/>
    </source>
</evidence>
<evidence type="ECO:0000256" key="19">
    <source>
        <dbReference type="ARBA" id="ARBA00044919"/>
    </source>
</evidence>
<gene>
    <name evidence="27" type="ORF">OSB1V03_LOCUS10413</name>
</gene>
<keyword evidence="6 25" id="KW-0472">Membrane</keyword>